<evidence type="ECO:0000313" key="1">
    <source>
        <dbReference type="EMBL" id="CAD7006048.1"/>
    </source>
</evidence>
<evidence type="ECO:0000313" key="2">
    <source>
        <dbReference type="Proteomes" id="UP000606786"/>
    </source>
</evidence>
<organism evidence="1 2">
    <name type="scientific">Ceratitis capitata</name>
    <name type="common">Mediterranean fruit fly</name>
    <name type="synonym">Tephritis capitata</name>
    <dbReference type="NCBI Taxonomy" id="7213"/>
    <lineage>
        <taxon>Eukaryota</taxon>
        <taxon>Metazoa</taxon>
        <taxon>Ecdysozoa</taxon>
        <taxon>Arthropoda</taxon>
        <taxon>Hexapoda</taxon>
        <taxon>Insecta</taxon>
        <taxon>Pterygota</taxon>
        <taxon>Neoptera</taxon>
        <taxon>Endopterygota</taxon>
        <taxon>Diptera</taxon>
        <taxon>Brachycera</taxon>
        <taxon>Muscomorpha</taxon>
        <taxon>Tephritoidea</taxon>
        <taxon>Tephritidae</taxon>
        <taxon>Ceratitis</taxon>
        <taxon>Ceratitis</taxon>
    </lineage>
</organism>
<sequence>MCVHTYVYVCMCFINLSSAARQMSAISLRVLQTHINCNISECLIYITSEENSYKISDETKRQLSNISHQQQSTRIITTTTRAFCNYRNGNERLEPCSYLQLYVRLYIIMYVCIKYLQHPST</sequence>
<protein>
    <submittedName>
        <fullName evidence="1">(Mediterranean fruit fly) hypothetical protein</fullName>
    </submittedName>
</protein>
<accession>A0A811V682</accession>
<dbReference type="AlphaFoldDB" id="A0A811V682"/>
<reference evidence="1" key="1">
    <citation type="submission" date="2020-11" db="EMBL/GenBank/DDBJ databases">
        <authorList>
            <person name="Whitehead M."/>
        </authorList>
    </citation>
    <scope>NUCLEOTIDE SEQUENCE</scope>
    <source>
        <strain evidence="1">EGII</strain>
    </source>
</reference>
<keyword evidence="2" id="KW-1185">Reference proteome</keyword>
<dbReference type="EMBL" id="CAJHJT010000034">
    <property type="protein sequence ID" value="CAD7006048.1"/>
    <property type="molecule type" value="Genomic_DNA"/>
</dbReference>
<comment type="caution">
    <text evidence="1">The sequence shown here is derived from an EMBL/GenBank/DDBJ whole genome shotgun (WGS) entry which is preliminary data.</text>
</comment>
<dbReference type="Proteomes" id="UP000606786">
    <property type="component" value="Unassembled WGS sequence"/>
</dbReference>
<gene>
    <name evidence="1" type="ORF">CCAP1982_LOCUS14383</name>
</gene>
<name>A0A811V682_CERCA</name>
<proteinExistence type="predicted"/>